<dbReference type="Proteomes" id="UP000654075">
    <property type="component" value="Unassembled WGS sequence"/>
</dbReference>
<dbReference type="AlphaFoldDB" id="A0A813I1G8"/>
<gene>
    <name evidence="2" type="ORF">PGLA1383_LOCUS58125</name>
</gene>
<keyword evidence="3" id="KW-1185">Reference proteome</keyword>
<organism evidence="2 3">
    <name type="scientific">Polarella glacialis</name>
    <name type="common">Dinoflagellate</name>
    <dbReference type="NCBI Taxonomy" id="89957"/>
    <lineage>
        <taxon>Eukaryota</taxon>
        <taxon>Sar</taxon>
        <taxon>Alveolata</taxon>
        <taxon>Dinophyceae</taxon>
        <taxon>Suessiales</taxon>
        <taxon>Suessiaceae</taxon>
        <taxon>Polarella</taxon>
    </lineage>
</organism>
<feature type="compositionally biased region" description="Basic and acidic residues" evidence="1">
    <location>
        <begin position="7"/>
        <end position="28"/>
    </location>
</feature>
<proteinExistence type="predicted"/>
<name>A0A813I1G8_POLGL</name>
<evidence type="ECO:0000256" key="1">
    <source>
        <dbReference type="SAM" id="MobiDB-lite"/>
    </source>
</evidence>
<accession>A0A813I1G8</accession>
<comment type="caution">
    <text evidence="2">The sequence shown here is derived from an EMBL/GenBank/DDBJ whole genome shotgun (WGS) entry which is preliminary data.</text>
</comment>
<evidence type="ECO:0000313" key="2">
    <source>
        <dbReference type="EMBL" id="CAE8643823.1"/>
    </source>
</evidence>
<evidence type="ECO:0000313" key="3">
    <source>
        <dbReference type="Proteomes" id="UP000654075"/>
    </source>
</evidence>
<protein>
    <submittedName>
        <fullName evidence="2">Uncharacterized protein</fullName>
    </submittedName>
</protein>
<sequence length="108" mass="11582">MAMARVAPRETKGDRTGKSVHLPDELHSNGRAPQFFSVDTLNADSAGVCFANEQSMRKIAADSTRTKAPCALLLAGWKRKKAISAGFPPDAIFEHALTLFDPVLGKGT</sequence>
<dbReference type="EMBL" id="CAJNNV010033443">
    <property type="protein sequence ID" value="CAE8643823.1"/>
    <property type="molecule type" value="Genomic_DNA"/>
</dbReference>
<reference evidence="2" key="1">
    <citation type="submission" date="2021-02" db="EMBL/GenBank/DDBJ databases">
        <authorList>
            <person name="Dougan E. K."/>
            <person name="Rhodes N."/>
            <person name="Thang M."/>
            <person name="Chan C."/>
        </authorList>
    </citation>
    <scope>NUCLEOTIDE SEQUENCE</scope>
</reference>
<feature type="region of interest" description="Disordered" evidence="1">
    <location>
        <begin position="1"/>
        <end position="31"/>
    </location>
</feature>